<keyword evidence="1" id="KW-0808">Transferase</keyword>
<evidence type="ECO:0000256" key="1">
    <source>
        <dbReference type="ARBA" id="ARBA00022679"/>
    </source>
</evidence>
<dbReference type="GO" id="GO:0005768">
    <property type="term" value="C:endosome"/>
    <property type="evidence" value="ECO:0007669"/>
    <property type="project" value="TreeGrafter"/>
</dbReference>
<dbReference type="GO" id="GO:0048015">
    <property type="term" value="P:phosphatidylinositol-mediated signaling"/>
    <property type="evidence" value="ECO:0007669"/>
    <property type="project" value="TreeGrafter"/>
</dbReference>
<keyword evidence="6" id="KW-1185">Reference proteome</keyword>
<dbReference type="GO" id="GO:0000045">
    <property type="term" value="P:autophagosome assembly"/>
    <property type="evidence" value="ECO:0007669"/>
    <property type="project" value="TreeGrafter"/>
</dbReference>
<feature type="region of interest" description="Disordered" evidence="3">
    <location>
        <begin position="885"/>
        <end position="904"/>
    </location>
</feature>
<accession>A0AAD3CQV6</accession>
<name>A0AAD3CQV6_9STRA</name>
<dbReference type="Pfam" id="PF00454">
    <property type="entry name" value="PI3_PI4_kinase"/>
    <property type="match status" value="1"/>
</dbReference>
<dbReference type="PANTHER" id="PTHR10048">
    <property type="entry name" value="PHOSPHATIDYLINOSITOL KINASE"/>
    <property type="match status" value="1"/>
</dbReference>
<dbReference type="SUPFAM" id="SSF50156">
    <property type="entry name" value="PDZ domain-like"/>
    <property type="match status" value="1"/>
</dbReference>
<keyword evidence="2" id="KW-0418">Kinase</keyword>
<comment type="caution">
    <text evidence="5">The sequence shown here is derived from an EMBL/GenBank/DDBJ whole genome shotgun (WGS) entry which is preliminary data.</text>
</comment>
<organism evidence="5 6">
    <name type="scientific">Chaetoceros tenuissimus</name>
    <dbReference type="NCBI Taxonomy" id="426638"/>
    <lineage>
        <taxon>Eukaryota</taxon>
        <taxon>Sar</taxon>
        <taxon>Stramenopiles</taxon>
        <taxon>Ochrophyta</taxon>
        <taxon>Bacillariophyta</taxon>
        <taxon>Coscinodiscophyceae</taxon>
        <taxon>Chaetocerotophycidae</taxon>
        <taxon>Chaetocerotales</taxon>
        <taxon>Chaetocerotaceae</taxon>
        <taxon>Chaetoceros</taxon>
    </lineage>
</organism>
<dbReference type="Gene3D" id="3.30.1010.10">
    <property type="entry name" value="Phosphatidylinositol 3-kinase Catalytic Subunit, Chain A, domain 4"/>
    <property type="match status" value="1"/>
</dbReference>
<feature type="region of interest" description="Disordered" evidence="3">
    <location>
        <begin position="777"/>
        <end position="799"/>
    </location>
</feature>
<dbReference type="GO" id="GO:0000407">
    <property type="term" value="C:phagophore assembly site"/>
    <property type="evidence" value="ECO:0007669"/>
    <property type="project" value="TreeGrafter"/>
</dbReference>
<dbReference type="PANTHER" id="PTHR10048:SF7">
    <property type="entry name" value="PHOSPHATIDYLINOSITOL 3-KINASE CATALYTIC SUBUNIT TYPE 3"/>
    <property type="match status" value="1"/>
</dbReference>
<dbReference type="GO" id="GO:0006897">
    <property type="term" value="P:endocytosis"/>
    <property type="evidence" value="ECO:0007669"/>
    <property type="project" value="TreeGrafter"/>
</dbReference>
<dbReference type="InterPro" id="IPR015433">
    <property type="entry name" value="PI3/4_kinase"/>
</dbReference>
<dbReference type="Proteomes" id="UP001054902">
    <property type="component" value="Unassembled WGS sequence"/>
</dbReference>
<protein>
    <recommendedName>
        <fullName evidence="4">PI3K/PI4K catalytic domain-containing protein</fullName>
    </recommendedName>
</protein>
<dbReference type="PROSITE" id="PS50290">
    <property type="entry name" value="PI3_4_KINASE_3"/>
    <property type="match status" value="1"/>
</dbReference>
<feature type="compositionally biased region" description="Polar residues" evidence="3">
    <location>
        <begin position="24"/>
        <end position="44"/>
    </location>
</feature>
<dbReference type="InterPro" id="IPR011009">
    <property type="entry name" value="Kinase-like_dom_sf"/>
</dbReference>
<dbReference type="GO" id="GO:0005777">
    <property type="term" value="C:peroxisome"/>
    <property type="evidence" value="ECO:0007669"/>
    <property type="project" value="TreeGrafter"/>
</dbReference>
<sequence length="1444" mass="159522">MAFGSKKNKADAAKQGTAPKPQPTKINTNPTNETMSGSFSANTSPIQVERKAHDTLTYIGSKTDLVVSPDGKSIQLAPEQPKVQSPKKTLLADSTTTSPIFRNDVRQEWIDAMFGTDFFPLDSFPTDEMYTPPKEGMGLAQIPSYLSYCANIESPKSDSKNEPSPRQKVGVTLSRIPIGVYVRMVDIESEAFSAGIVPGSVLIEINGMGVLGEPAHKLLERLWVYEGHFSNIGQNTLKATREEKDDGSNNTSKGISGPVAMTFIKDGQIYTTVLLTSAPFGISWAPCGNFALVQRSYAFAQKAGVRRGCLVAAINSKSMRELDHLDTAMELKDQFAKGKDIRIVCIFTPAASRTNFHTKKGETSPEQNENNKFQSINGVRFRKVNLLAKKQRPKENPTEYGVGSFFSCGTGANYAPETSGLDHDFISELANRVAAGEIAAPTGMKRGLSALGRNGTAKTVSFEQIMSDKALTMQHGMRADEISLAKSLRESEKKYKNECPLLQWKEIMPLWNNLDALMLCLRMQAAEYNEEKFISQGGMTGGSGGKSALLVAKNISNSETMALHTVESNMSLLRALKADPEATTIIHSFLLQMVALMSSENLLNTMDKIGDSEAYENVNEAIKARNKAAVEEMIDIVVDVALHNDDLCQCFHFLLRSFAATYAKLKPEALEMFTASHRYLKMRLIEKETQTNSVQALASPDSVSFDGIYDYDSLQSSSTISHFSYSVQDSHSGKRGGNKIRSKIGKIFKSKSKRNSDIDSGLSSSFVVSESIDIKHSDSSSKTAQSKRNVGKKKKMLPTSILRKGSETSNSHYMGGAVLIDLPSIPDLFENMGWFISHLDDVCKDVENSLLKSFSQKLTEWALQPWSASKDKALADCTSNMRNGLTALNDKKNKKNGEAKRHWSPVLNPMDSREVLLSVVPDESFILPSAHFPLLLCFNSCPNPNTMATAGNTITQGMLHRVNVRVVSVRGKGLEGSSGPYVVHASILGNVQSTGRSVMEPYYGSTTQRWDHGNELEFESRLENKPRTVEIKLSSVLSKDGKVDSSNEDALKEEGFAFVDISTIWSTPNTQKQMTCKLNITSFDTDIEFDQSGIPIEEGLSRELSVELEITTESNYLVTAQDAEIDTGLNQRRMLLYKHDEDMRQEMLAIQFIGVCDKILKASGLDLKMKTYRCIPVGENKGFIEWVPGAISLSEVCNNTSANSDKKSENESRNSKEIVSDSSATFKRSGKWCKHESLRSIKKGKTASTSTASNPIQDFLRTNAYDPDAPYFIKKDVMDNFVKSCAGYCVVTYLLGVGDRHTDNLLLHPDGHFLHCDYSFILGQDPKTFLPMRITEDMVNGMGGKDSDNFAKFLSLAGAAFVSLRQHSSVRILMTLMQSMTEAYIPDISKNQDPVDALKFAHDRFCVDLSDDEAVIFLEENIERSLNSKIWMAVDTIHSISKHF</sequence>
<dbReference type="InterPro" id="IPR036034">
    <property type="entry name" value="PDZ_sf"/>
</dbReference>
<dbReference type="InterPro" id="IPR036940">
    <property type="entry name" value="PI3/4_kinase_cat_sf"/>
</dbReference>
<dbReference type="GO" id="GO:0034271">
    <property type="term" value="C:phosphatidylinositol 3-kinase complex, class III, type I"/>
    <property type="evidence" value="ECO:0007669"/>
    <property type="project" value="TreeGrafter"/>
</dbReference>
<evidence type="ECO:0000256" key="2">
    <source>
        <dbReference type="ARBA" id="ARBA00022777"/>
    </source>
</evidence>
<evidence type="ECO:0000313" key="5">
    <source>
        <dbReference type="EMBL" id="GFH49491.1"/>
    </source>
</evidence>
<feature type="compositionally biased region" description="Basic and acidic residues" evidence="3">
    <location>
        <begin position="1204"/>
        <end position="1219"/>
    </location>
</feature>
<dbReference type="GO" id="GO:0034272">
    <property type="term" value="C:phosphatidylinositol 3-kinase complex, class III, type II"/>
    <property type="evidence" value="ECO:0007669"/>
    <property type="project" value="TreeGrafter"/>
</dbReference>
<reference evidence="5 6" key="1">
    <citation type="journal article" date="2021" name="Sci. Rep.">
        <title>The genome of the diatom Chaetoceros tenuissimus carries an ancient integrated fragment of an extant virus.</title>
        <authorList>
            <person name="Hongo Y."/>
            <person name="Kimura K."/>
            <person name="Takaki Y."/>
            <person name="Yoshida Y."/>
            <person name="Baba S."/>
            <person name="Kobayashi G."/>
            <person name="Nagasaki K."/>
            <person name="Hano T."/>
            <person name="Tomaru Y."/>
        </authorList>
    </citation>
    <scope>NUCLEOTIDE SEQUENCE [LARGE SCALE GENOMIC DNA]</scope>
    <source>
        <strain evidence="5 6">NIES-3715</strain>
    </source>
</reference>
<feature type="region of interest" description="Disordered" evidence="3">
    <location>
        <begin position="1201"/>
        <end position="1222"/>
    </location>
</feature>
<dbReference type="GO" id="GO:0016303">
    <property type="term" value="F:1-phosphatidylinositol-3-kinase activity"/>
    <property type="evidence" value="ECO:0007669"/>
    <property type="project" value="TreeGrafter"/>
</dbReference>
<evidence type="ECO:0000256" key="3">
    <source>
        <dbReference type="SAM" id="MobiDB-lite"/>
    </source>
</evidence>
<proteinExistence type="predicted"/>
<feature type="compositionally biased region" description="Basic and acidic residues" evidence="3">
    <location>
        <begin position="889"/>
        <end position="901"/>
    </location>
</feature>
<dbReference type="EMBL" id="BLLK01000038">
    <property type="protein sequence ID" value="GFH49491.1"/>
    <property type="molecule type" value="Genomic_DNA"/>
</dbReference>
<dbReference type="Gene3D" id="1.10.1070.11">
    <property type="entry name" value="Phosphatidylinositol 3-/4-kinase, catalytic domain"/>
    <property type="match status" value="1"/>
</dbReference>
<dbReference type="SMART" id="SM00146">
    <property type="entry name" value="PI3Kc"/>
    <property type="match status" value="1"/>
</dbReference>
<feature type="region of interest" description="Disordered" evidence="3">
    <location>
        <begin position="1"/>
        <end position="44"/>
    </location>
</feature>
<gene>
    <name evidence="5" type="ORF">CTEN210_05967</name>
</gene>
<dbReference type="SUPFAM" id="SSF56112">
    <property type="entry name" value="Protein kinase-like (PK-like)"/>
    <property type="match status" value="1"/>
</dbReference>
<evidence type="ECO:0000259" key="4">
    <source>
        <dbReference type="PROSITE" id="PS50290"/>
    </source>
</evidence>
<feature type="domain" description="PI3K/PI4K catalytic" evidence="4">
    <location>
        <begin position="1094"/>
        <end position="1430"/>
    </location>
</feature>
<dbReference type="PROSITE" id="PS00916">
    <property type="entry name" value="PI3_4_KINASE_2"/>
    <property type="match status" value="1"/>
</dbReference>
<dbReference type="InterPro" id="IPR018936">
    <property type="entry name" value="PI3/4_kinase_CS"/>
</dbReference>
<evidence type="ECO:0000313" key="6">
    <source>
        <dbReference type="Proteomes" id="UP001054902"/>
    </source>
</evidence>
<dbReference type="InterPro" id="IPR000403">
    <property type="entry name" value="PI3/4_kinase_cat_dom"/>
</dbReference>